<protein>
    <submittedName>
        <fullName evidence="2">40S ribosomal protein S19-binding protein 1</fullName>
    </submittedName>
</protein>
<reference evidence="2" key="1">
    <citation type="submission" date="2019-11" db="UniProtKB">
        <authorList>
            <consortium name="WormBaseParasite"/>
        </authorList>
    </citation>
    <scope>IDENTIFICATION</scope>
</reference>
<organism evidence="2">
    <name type="scientific">Mesocestoides corti</name>
    <name type="common">Flatworm</name>
    <dbReference type="NCBI Taxonomy" id="53468"/>
    <lineage>
        <taxon>Eukaryota</taxon>
        <taxon>Metazoa</taxon>
        <taxon>Spiralia</taxon>
        <taxon>Lophotrochozoa</taxon>
        <taxon>Platyhelminthes</taxon>
        <taxon>Cestoda</taxon>
        <taxon>Eucestoda</taxon>
        <taxon>Cyclophyllidea</taxon>
        <taxon>Mesocestoididae</taxon>
        <taxon>Mesocestoides</taxon>
    </lineage>
</organism>
<accession>A0A5K3FQ26</accession>
<dbReference type="AlphaFoldDB" id="A0A5K3FQ26"/>
<proteinExistence type="predicted"/>
<evidence type="ECO:0000256" key="1">
    <source>
        <dbReference type="SAM" id="MobiDB-lite"/>
    </source>
</evidence>
<sequence>RRLAEFGVIQYVCALVRRQTYCISGLFGFSKFPMSLRQALRELELPLPEEEVESTKPKSSEPKPNPRKYGQIKLLRNQRRKKTSKKTKSWKRFNSSLGLMAASKTKVKAPATKTRVEPNQKMIDLGKSILRSRQKLFSRTKPPQKPVIIKSLFKERDFKEFSEDMRTLFCS</sequence>
<feature type="region of interest" description="Disordered" evidence="1">
    <location>
        <begin position="48"/>
        <end position="88"/>
    </location>
</feature>
<evidence type="ECO:0000313" key="2">
    <source>
        <dbReference type="WBParaSite" id="MCU_009056-RA"/>
    </source>
</evidence>
<feature type="compositionally biased region" description="Basic residues" evidence="1">
    <location>
        <begin position="76"/>
        <end position="88"/>
    </location>
</feature>
<name>A0A5K3FQ26_MESCO</name>
<dbReference type="WBParaSite" id="MCU_009056-RA">
    <property type="protein sequence ID" value="MCU_009056-RA"/>
    <property type="gene ID" value="MCU_009056"/>
</dbReference>